<keyword evidence="1" id="KW-1133">Transmembrane helix</keyword>
<reference evidence="2" key="2">
    <citation type="submission" date="2015-06" db="UniProtKB">
        <authorList>
            <consortium name="EnsemblPlants"/>
        </authorList>
    </citation>
    <scope>IDENTIFICATION</scope>
</reference>
<name>A0A0E0QXW4_ORYRU</name>
<dbReference type="STRING" id="4529.A0A0E0QXW4"/>
<evidence type="ECO:0000256" key="1">
    <source>
        <dbReference type="SAM" id="Phobius"/>
    </source>
</evidence>
<keyword evidence="3" id="KW-1185">Reference proteome</keyword>
<dbReference type="InterPro" id="IPR004158">
    <property type="entry name" value="DUF247_pln"/>
</dbReference>
<organism evidence="2 3">
    <name type="scientific">Oryza rufipogon</name>
    <name type="common">Brownbeard rice</name>
    <name type="synonym">Asian wild rice</name>
    <dbReference type="NCBI Taxonomy" id="4529"/>
    <lineage>
        <taxon>Eukaryota</taxon>
        <taxon>Viridiplantae</taxon>
        <taxon>Streptophyta</taxon>
        <taxon>Embryophyta</taxon>
        <taxon>Tracheophyta</taxon>
        <taxon>Spermatophyta</taxon>
        <taxon>Magnoliopsida</taxon>
        <taxon>Liliopsida</taxon>
        <taxon>Poales</taxon>
        <taxon>Poaceae</taxon>
        <taxon>BOP clade</taxon>
        <taxon>Oryzoideae</taxon>
        <taxon>Oryzeae</taxon>
        <taxon>Oryzinae</taxon>
        <taxon>Oryza</taxon>
    </lineage>
</organism>
<dbReference type="OMA" id="GWDALEN"/>
<keyword evidence="1" id="KW-0812">Transmembrane</keyword>
<dbReference type="AlphaFoldDB" id="A0A0E0QXW4"/>
<dbReference type="EnsemblPlants" id="ORUFI10G07140.1">
    <property type="protein sequence ID" value="ORUFI10G07140.1"/>
    <property type="gene ID" value="ORUFI10G07140"/>
</dbReference>
<dbReference type="eggNOG" id="ENOG502RY48">
    <property type="taxonomic scope" value="Eukaryota"/>
</dbReference>
<accession>A0A0E0QXW4</accession>
<dbReference type="PANTHER" id="PTHR31170">
    <property type="entry name" value="BNAC04G53230D PROTEIN"/>
    <property type="match status" value="1"/>
</dbReference>
<sequence length="189" mass="21345">MKTLMTILISMMEKAMKTLMTIKQVRCLLDVELRGLATVCIPTLTVDNNTWRFLRNLMALEQQSPRLGVHVTAYCLFMSQLAGTARDVDLLARKKIIVHFMGCDEDVAEGFADLCNGVSINLKDADRNYLQGTWEKMERRYNSQAINWMMLLRSKHLSNPLVAIALLAAIVAFVCEVVQAVFAIKGYRA</sequence>
<dbReference type="Pfam" id="PF03140">
    <property type="entry name" value="DUF247"/>
    <property type="match status" value="1"/>
</dbReference>
<keyword evidence="1" id="KW-0472">Membrane</keyword>
<feature type="transmembrane region" description="Helical" evidence="1">
    <location>
        <begin position="161"/>
        <end position="184"/>
    </location>
</feature>
<reference evidence="3" key="1">
    <citation type="submission" date="2013-06" db="EMBL/GenBank/DDBJ databases">
        <authorList>
            <person name="Zhao Q."/>
        </authorList>
    </citation>
    <scope>NUCLEOTIDE SEQUENCE</scope>
    <source>
        <strain evidence="3">cv. W1943</strain>
    </source>
</reference>
<protein>
    <submittedName>
        <fullName evidence="2">Uncharacterized protein</fullName>
    </submittedName>
</protein>
<dbReference type="HOGENOM" id="CLU_020188_3_1_1"/>
<evidence type="ECO:0000313" key="2">
    <source>
        <dbReference type="EnsemblPlants" id="ORUFI10G07140.1"/>
    </source>
</evidence>
<proteinExistence type="predicted"/>
<evidence type="ECO:0000313" key="3">
    <source>
        <dbReference type="Proteomes" id="UP000008022"/>
    </source>
</evidence>
<dbReference type="Gramene" id="ORUFI10G07140.1">
    <property type="protein sequence ID" value="ORUFI10G07140.1"/>
    <property type="gene ID" value="ORUFI10G07140"/>
</dbReference>
<dbReference type="PANTHER" id="PTHR31170:SF18">
    <property type="entry name" value="(WILD MALAYSIAN BANANA) HYPOTHETICAL PROTEIN"/>
    <property type="match status" value="1"/>
</dbReference>
<dbReference type="Proteomes" id="UP000008022">
    <property type="component" value="Unassembled WGS sequence"/>
</dbReference>